<evidence type="ECO:0000256" key="2">
    <source>
        <dbReference type="SAM" id="SignalP"/>
    </source>
</evidence>
<dbReference type="EMBL" id="BAABJK010000004">
    <property type="protein sequence ID" value="GAA4964714.1"/>
    <property type="molecule type" value="Genomic_DNA"/>
</dbReference>
<evidence type="ECO:0000313" key="4">
    <source>
        <dbReference type="Proteomes" id="UP001501692"/>
    </source>
</evidence>
<accession>A0ABP9H9F6</accession>
<organism evidence="3 4">
    <name type="scientific">Algibacter aquimarinus</name>
    <dbReference type="NCBI Taxonomy" id="1136748"/>
    <lineage>
        <taxon>Bacteria</taxon>
        <taxon>Pseudomonadati</taxon>
        <taxon>Bacteroidota</taxon>
        <taxon>Flavobacteriia</taxon>
        <taxon>Flavobacteriales</taxon>
        <taxon>Flavobacteriaceae</taxon>
        <taxon>Algibacter</taxon>
    </lineage>
</organism>
<proteinExistence type="predicted"/>
<evidence type="ECO:0000256" key="1">
    <source>
        <dbReference type="SAM" id="Coils"/>
    </source>
</evidence>
<keyword evidence="2" id="KW-0732">Signal</keyword>
<feature type="signal peptide" evidence="2">
    <location>
        <begin position="1"/>
        <end position="30"/>
    </location>
</feature>
<feature type="chain" id="PRO_5047201995" description="Outer membrane protein beta-barrel domain-containing protein" evidence="2">
    <location>
        <begin position="31"/>
        <end position="367"/>
    </location>
</feature>
<sequence length="367" mass="42370">MWVKKRTVMQTITKYLALVVLCLNVQLINAQDTIQNVNNKHKIEELKSIKEDIKNQEREFLKIEVEAINLRLEKGEITNNEAEELKKEVAKKRALNIENRIAIVNNKINLLERNEDGYVITNDEETDKVGFSIGEEGSFAGINIDGKKNKPKKYDLRTTSDFVLAFGLNNAIIEGEKLDDSPYKFGGSRFIELGWAWKTRVFKNSNFLRFKYGYSFQINGLKPNDNQYFVSQGGETLLQEFPENLRKSKLSITNLVFPMHFEFGPSKRIDKDTYYRYSTDNKFKIGLGGYAGFNIGTRQKLKYELDGERVKDKQKRGFNTSNLVYGLSGYLAFDNIALYVKYDLSPIFKDQLIDQNNISIGVRFDMD</sequence>
<keyword evidence="1" id="KW-0175">Coiled coil</keyword>
<reference evidence="4" key="1">
    <citation type="journal article" date="2019" name="Int. J. Syst. Evol. Microbiol.">
        <title>The Global Catalogue of Microorganisms (GCM) 10K type strain sequencing project: providing services to taxonomists for standard genome sequencing and annotation.</title>
        <authorList>
            <consortium name="The Broad Institute Genomics Platform"/>
            <consortium name="The Broad Institute Genome Sequencing Center for Infectious Disease"/>
            <person name="Wu L."/>
            <person name="Ma J."/>
        </authorList>
    </citation>
    <scope>NUCLEOTIDE SEQUENCE [LARGE SCALE GENOMIC DNA]</scope>
    <source>
        <strain evidence="4">JCM 18287</strain>
    </source>
</reference>
<name>A0ABP9H9F6_9FLAO</name>
<comment type="caution">
    <text evidence="3">The sequence shown here is derived from an EMBL/GenBank/DDBJ whole genome shotgun (WGS) entry which is preliminary data.</text>
</comment>
<evidence type="ECO:0008006" key="5">
    <source>
        <dbReference type="Google" id="ProtNLM"/>
    </source>
</evidence>
<keyword evidence="4" id="KW-1185">Reference proteome</keyword>
<protein>
    <recommendedName>
        <fullName evidence="5">Outer membrane protein beta-barrel domain-containing protein</fullName>
    </recommendedName>
</protein>
<gene>
    <name evidence="3" type="ORF">GCM10023315_11970</name>
</gene>
<evidence type="ECO:0000313" key="3">
    <source>
        <dbReference type="EMBL" id="GAA4964714.1"/>
    </source>
</evidence>
<feature type="coiled-coil region" evidence="1">
    <location>
        <begin position="39"/>
        <end position="114"/>
    </location>
</feature>
<dbReference type="Proteomes" id="UP001501692">
    <property type="component" value="Unassembled WGS sequence"/>
</dbReference>